<keyword evidence="2" id="KW-0809">Transit peptide</keyword>
<accession>A0A8H2WM60</accession>
<dbReference type="PANTHER" id="PTHR22602">
    <property type="entry name" value="TRANSFERASE CAF17, MITOCHONDRIAL-RELATED"/>
    <property type="match status" value="1"/>
</dbReference>
<dbReference type="InterPro" id="IPR017703">
    <property type="entry name" value="YgfZ/GCV_T_CS"/>
</dbReference>
<dbReference type="InterPro" id="IPR027266">
    <property type="entry name" value="TrmE/GcvT-like"/>
</dbReference>
<dbReference type="EMBL" id="CAJMWQ010000822">
    <property type="protein sequence ID" value="CAE6386237.1"/>
    <property type="molecule type" value="Genomic_DNA"/>
</dbReference>
<organism evidence="6 7">
    <name type="scientific">Rhizoctonia solani</name>
    <dbReference type="NCBI Taxonomy" id="456999"/>
    <lineage>
        <taxon>Eukaryota</taxon>
        <taxon>Fungi</taxon>
        <taxon>Dikarya</taxon>
        <taxon>Basidiomycota</taxon>
        <taxon>Agaricomycotina</taxon>
        <taxon>Agaricomycetes</taxon>
        <taxon>Cantharellales</taxon>
        <taxon>Ceratobasidiaceae</taxon>
        <taxon>Rhizoctonia</taxon>
    </lineage>
</organism>
<protein>
    <recommendedName>
        <fullName evidence="5">CAF17 C-terminal domain-containing protein</fullName>
    </recommendedName>
</protein>
<proteinExistence type="inferred from homology"/>
<reference evidence="6" key="1">
    <citation type="submission" date="2021-01" db="EMBL/GenBank/DDBJ databases">
        <authorList>
            <person name="Kaushik A."/>
        </authorList>
    </citation>
    <scope>NUCLEOTIDE SEQUENCE</scope>
    <source>
        <strain evidence="6">AG1-1B</strain>
    </source>
</reference>
<dbReference type="Proteomes" id="UP000663826">
    <property type="component" value="Unassembled WGS sequence"/>
</dbReference>
<evidence type="ECO:0000313" key="7">
    <source>
        <dbReference type="Proteomes" id="UP000663826"/>
    </source>
</evidence>
<sequence length="392" mass="43538">MMNSMGQCRSVAQLFSFGIRRFSSTLASSKLASHLSSRGVLSVSGTDSKAFLNGIVASTIKDHPFYTVFLSAQGRVLYDVFIYPYSSDGRPGYLVDYDSRSSEATPILSLLKRHVLRSKVRVRDVSDEWKVWGIWDSAPQGNSFPIVREWRAGRSGAMEPLYAENEHRLGAEYSQDTIGARDLRAPDMGDRLLVRAGDKPNVSCNITQDETHFTLHRILHAVPEGIDDIVPQQAFPMDSNMDLMGGLDFRKGCYVGQELTVRTYHTGVVRKRIIPVLLTLAPSSKTTESPLEPDPSVPTLPVHTSIQAERLASSLQTNSVRSTRPRGTGSLLSNVQGVGLALLRLEHVEGVERGELVMSFTQMGEKGSESWIVEPRYPVWWPVNDSTKSERK</sequence>
<keyword evidence="3" id="KW-0496">Mitochondrion</keyword>
<evidence type="ECO:0000256" key="1">
    <source>
        <dbReference type="ARBA" id="ARBA00004173"/>
    </source>
</evidence>
<dbReference type="Gene3D" id="3.30.1360.120">
    <property type="entry name" value="Probable tRNA modification gtpase trme, domain 1"/>
    <property type="match status" value="1"/>
</dbReference>
<dbReference type="InterPro" id="IPR057460">
    <property type="entry name" value="CAF17_C"/>
</dbReference>
<evidence type="ECO:0000256" key="4">
    <source>
        <dbReference type="ARBA" id="ARBA00093447"/>
    </source>
</evidence>
<dbReference type="NCBIfam" id="TIGR03317">
    <property type="entry name" value="ygfZ_signature"/>
    <property type="match status" value="1"/>
</dbReference>
<comment type="similarity">
    <text evidence="4">Belongs to the GcvT family. CAF17/IBA57 subfamily.</text>
</comment>
<comment type="subcellular location">
    <subcellularLocation>
        <location evidence="1">Mitochondrion</location>
    </subcellularLocation>
</comment>
<dbReference type="InterPro" id="IPR045179">
    <property type="entry name" value="YgfZ/GcvT"/>
</dbReference>
<gene>
    <name evidence="6" type="ORF">RDB_LOCUS23038</name>
</gene>
<name>A0A8H2WM60_9AGAM</name>
<evidence type="ECO:0000256" key="3">
    <source>
        <dbReference type="ARBA" id="ARBA00023128"/>
    </source>
</evidence>
<dbReference type="PANTHER" id="PTHR22602:SF0">
    <property type="entry name" value="TRANSFERASE CAF17, MITOCHONDRIAL-RELATED"/>
    <property type="match status" value="1"/>
</dbReference>
<feature type="domain" description="CAF17 C-terminal" evidence="5">
    <location>
        <begin position="270"/>
        <end position="382"/>
    </location>
</feature>
<dbReference type="Pfam" id="PF25455">
    <property type="entry name" value="Beta-barrel_CAF17_C"/>
    <property type="match status" value="1"/>
</dbReference>
<dbReference type="SUPFAM" id="SSF103025">
    <property type="entry name" value="Folate-binding domain"/>
    <property type="match status" value="1"/>
</dbReference>
<dbReference type="GO" id="GO:0016226">
    <property type="term" value="P:iron-sulfur cluster assembly"/>
    <property type="evidence" value="ECO:0007669"/>
    <property type="project" value="TreeGrafter"/>
</dbReference>
<comment type="caution">
    <text evidence="6">The sequence shown here is derived from an EMBL/GenBank/DDBJ whole genome shotgun (WGS) entry which is preliminary data.</text>
</comment>
<dbReference type="GO" id="GO:0005759">
    <property type="term" value="C:mitochondrial matrix"/>
    <property type="evidence" value="ECO:0007669"/>
    <property type="project" value="TreeGrafter"/>
</dbReference>
<evidence type="ECO:0000259" key="5">
    <source>
        <dbReference type="Pfam" id="PF25455"/>
    </source>
</evidence>
<dbReference type="AlphaFoldDB" id="A0A8H2WM60"/>
<evidence type="ECO:0000313" key="6">
    <source>
        <dbReference type="EMBL" id="CAE6386237.1"/>
    </source>
</evidence>
<evidence type="ECO:0000256" key="2">
    <source>
        <dbReference type="ARBA" id="ARBA00022946"/>
    </source>
</evidence>